<gene>
    <name evidence="2" type="ORF">SAMN05661093_10074</name>
</gene>
<accession>A0A1W2FX80</accession>
<reference evidence="2 3" key="1">
    <citation type="submission" date="2017-04" db="EMBL/GenBank/DDBJ databases">
        <authorList>
            <person name="Afonso C.L."/>
            <person name="Miller P.J."/>
            <person name="Scott M.A."/>
            <person name="Spackman E."/>
            <person name="Goraichik I."/>
            <person name="Dimitrov K.M."/>
            <person name="Suarez D.L."/>
            <person name="Swayne D.E."/>
        </authorList>
    </citation>
    <scope>NUCLEOTIDE SEQUENCE [LARGE SCALE GENOMIC DNA]</scope>
    <source>
        <strain evidence="2 3">DSM 43828</strain>
    </source>
</reference>
<dbReference type="EMBL" id="FWXV01000014">
    <property type="protein sequence ID" value="SMD26491.1"/>
    <property type="molecule type" value="Genomic_DNA"/>
</dbReference>
<dbReference type="InterPro" id="IPR003793">
    <property type="entry name" value="UPF0166"/>
</dbReference>
<dbReference type="PANTHER" id="PTHR35983:SF1">
    <property type="entry name" value="UPF0166 PROTEIN TM_0021"/>
    <property type="match status" value="1"/>
</dbReference>
<keyword evidence="3" id="KW-1185">Reference proteome</keyword>
<evidence type="ECO:0000256" key="1">
    <source>
        <dbReference type="ARBA" id="ARBA00010554"/>
    </source>
</evidence>
<proteinExistence type="inferred from homology"/>
<dbReference type="AlphaFoldDB" id="A0A1W2FX80"/>
<dbReference type="Pfam" id="PF02641">
    <property type="entry name" value="DUF190"/>
    <property type="match status" value="1"/>
</dbReference>
<evidence type="ECO:0000313" key="3">
    <source>
        <dbReference type="Proteomes" id="UP000192674"/>
    </source>
</evidence>
<protein>
    <submittedName>
        <fullName evidence="2">Uncharacterized protein</fullName>
    </submittedName>
</protein>
<dbReference type="Gene3D" id="3.30.70.120">
    <property type="match status" value="1"/>
</dbReference>
<dbReference type="PANTHER" id="PTHR35983">
    <property type="entry name" value="UPF0166 PROTEIN TM_0021"/>
    <property type="match status" value="1"/>
</dbReference>
<dbReference type="InterPro" id="IPR015867">
    <property type="entry name" value="N-reg_PII/ATP_PRibTrfase_C"/>
</dbReference>
<dbReference type="InterPro" id="IPR011322">
    <property type="entry name" value="N-reg_PII-like_a/b"/>
</dbReference>
<evidence type="ECO:0000313" key="2">
    <source>
        <dbReference type="EMBL" id="SMD26491.1"/>
    </source>
</evidence>
<comment type="similarity">
    <text evidence="1">Belongs to the UPF0166 family.</text>
</comment>
<dbReference type="Proteomes" id="UP000192674">
    <property type="component" value="Unassembled WGS sequence"/>
</dbReference>
<dbReference type="SUPFAM" id="SSF54913">
    <property type="entry name" value="GlnB-like"/>
    <property type="match status" value="1"/>
</dbReference>
<organism evidence="2 3">
    <name type="scientific">Kibdelosporangium aridum</name>
    <dbReference type="NCBI Taxonomy" id="2030"/>
    <lineage>
        <taxon>Bacteria</taxon>
        <taxon>Bacillati</taxon>
        <taxon>Actinomycetota</taxon>
        <taxon>Actinomycetes</taxon>
        <taxon>Pseudonocardiales</taxon>
        <taxon>Pseudonocardiaceae</taxon>
        <taxon>Kibdelosporangium</taxon>
    </lineage>
</organism>
<sequence>MRWPVWHGTRNGWCDVRLVEPALRLSIVLRCDDRWHHQPLYGEIVERARDAGLAGATVLYGCEGYSGASLIHTDRTVDLADNLPVVVIIIDTEERVRAFLPRLDELVTDGTILLDQVHVVRHQGKS</sequence>
<name>A0A1W2FX80_KIBAR</name>